<dbReference type="GO" id="GO:0008270">
    <property type="term" value="F:zinc ion binding"/>
    <property type="evidence" value="ECO:0007669"/>
    <property type="project" value="UniProtKB-KW"/>
</dbReference>
<evidence type="ECO:0000313" key="7">
    <source>
        <dbReference type="Proteomes" id="UP000236161"/>
    </source>
</evidence>
<dbReference type="PANTHER" id="PTHR23215">
    <property type="entry name" value="ZINC FINGER PROTEIN 207"/>
    <property type="match status" value="1"/>
</dbReference>
<evidence type="ECO:0000256" key="1">
    <source>
        <dbReference type="ARBA" id="ARBA00004123"/>
    </source>
</evidence>
<dbReference type="Proteomes" id="UP000236161">
    <property type="component" value="Unassembled WGS sequence"/>
</dbReference>
<gene>
    <name evidence="6" type="ORF">AXF42_Ash006816</name>
</gene>
<evidence type="ECO:0000256" key="4">
    <source>
        <dbReference type="ARBA" id="ARBA00022833"/>
    </source>
</evidence>
<sequence>MPRPLGIGFPPQTYGAIPPVYNPAVLPMQPPSWPAQPQPQPWFPPNPATLVVPSATGLAQQPLFPVQNVSAPLTSAAPVIQPSLQAAPPGVPSSAPPLPQPLFPISNAASAAAQSSPFLASTLSSAVSSSTPAILTAATDASSGSSVVTTGGLASYNNSHMYASGPNTSGPSIGPPPVISNKAPGSQVATSEVYLVWDDEAMSMEERRMSLGKYQVHDETSQMNSVDAAIDRRISESRLAGRMPF</sequence>
<evidence type="ECO:0000256" key="2">
    <source>
        <dbReference type="ARBA" id="ARBA00022723"/>
    </source>
</evidence>
<organism evidence="6 7">
    <name type="scientific">Apostasia shenzhenica</name>
    <dbReference type="NCBI Taxonomy" id="1088818"/>
    <lineage>
        <taxon>Eukaryota</taxon>
        <taxon>Viridiplantae</taxon>
        <taxon>Streptophyta</taxon>
        <taxon>Embryophyta</taxon>
        <taxon>Tracheophyta</taxon>
        <taxon>Spermatophyta</taxon>
        <taxon>Magnoliopsida</taxon>
        <taxon>Liliopsida</taxon>
        <taxon>Asparagales</taxon>
        <taxon>Orchidaceae</taxon>
        <taxon>Apostasioideae</taxon>
        <taxon>Apostasia</taxon>
    </lineage>
</organism>
<keyword evidence="5" id="KW-0539">Nucleus</keyword>
<dbReference type="OrthoDB" id="785845at2759"/>
<keyword evidence="3" id="KW-0863">Zinc-finger</keyword>
<dbReference type="GO" id="GO:0003677">
    <property type="term" value="F:DNA binding"/>
    <property type="evidence" value="ECO:0007669"/>
    <property type="project" value="TreeGrafter"/>
</dbReference>
<keyword evidence="7" id="KW-1185">Reference proteome</keyword>
<evidence type="ECO:0000256" key="3">
    <source>
        <dbReference type="ARBA" id="ARBA00022771"/>
    </source>
</evidence>
<dbReference type="EMBL" id="KZ451979">
    <property type="protein sequence ID" value="PKA55614.1"/>
    <property type="molecule type" value="Genomic_DNA"/>
</dbReference>
<dbReference type="GO" id="GO:0006355">
    <property type="term" value="P:regulation of DNA-templated transcription"/>
    <property type="evidence" value="ECO:0007669"/>
    <property type="project" value="TreeGrafter"/>
</dbReference>
<reference evidence="6 7" key="1">
    <citation type="journal article" date="2017" name="Nature">
        <title>The Apostasia genome and the evolution of orchids.</title>
        <authorList>
            <person name="Zhang G.Q."/>
            <person name="Liu K.W."/>
            <person name="Li Z."/>
            <person name="Lohaus R."/>
            <person name="Hsiao Y.Y."/>
            <person name="Niu S.C."/>
            <person name="Wang J.Y."/>
            <person name="Lin Y.C."/>
            <person name="Xu Q."/>
            <person name="Chen L.J."/>
            <person name="Yoshida K."/>
            <person name="Fujiwara S."/>
            <person name="Wang Z.W."/>
            <person name="Zhang Y.Q."/>
            <person name="Mitsuda N."/>
            <person name="Wang M."/>
            <person name="Liu G.H."/>
            <person name="Pecoraro L."/>
            <person name="Huang H.X."/>
            <person name="Xiao X.J."/>
            <person name="Lin M."/>
            <person name="Wu X.Y."/>
            <person name="Wu W.L."/>
            <person name="Chen Y.Y."/>
            <person name="Chang S.B."/>
            <person name="Sakamoto S."/>
            <person name="Ohme-Takagi M."/>
            <person name="Yagi M."/>
            <person name="Zeng S.J."/>
            <person name="Shen C.Y."/>
            <person name="Yeh C.M."/>
            <person name="Luo Y.B."/>
            <person name="Tsai W.C."/>
            <person name="Van de Peer Y."/>
            <person name="Liu Z.J."/>
        </authorList>
    </citation>
    <scope>NUCLEOTIDE SEQUENCE [LARGE SCALE GENOMIC DNA]</scope>
    <source>
        <strain evidence="7">cv. Shenzhen</strain>
        <tissue evidence="6">Stem</tissue>
    </source>
</reference>
<comment type="subcellular location">
    <subcellularLocation>
        <location evidence="1">Nucleus</location>
    </subcellularLocation>
</comment>
<dbReference type="STRING" id="1088818.A0A2I0AJ72"/>
<keyword evidence="4" id="KW-0862">Zinc</keyword>
<dbReference type="GO" id="GO:0005634">
    <property type="term" value="C:nucleus"/>
    <property type="evidence" value="ECO:0007669"/>
    <property type="project" value="UniProtKB-SubCell"/>
</dbReference>
<dbReference type="PANTHER" id="PTHR23215:SF0">
    <property type="entry name" value="BUB3-INTERACTING AND GLEBS MOTIF-CONTAINING PROTEIN ZNF207"/>
    <property type="match status" value="1"/>
</dbReference>
<proteinExistence type="predicted"/>
<name>A0A2I0AJ72_9ASPA</name>
<keyword evidence="2" id="KW-0479">Metal-binding</keyword>
<protein>
    <submittedName>
        <fullName evidence="6">Uncharacterized protein</fullName>
    </submittedName>
</protein>
<evidence type="ECO:0000256" key="5">
    <source>
        <dbReference type="ARBA" id="ARBA00023242"/>
    </source>
</evidence>
<evidence type="ECO:0000313" key="6">
    <source>
        <dbReference type="EMBL" id="PKA55614.1"/>
    </source>
</evidence>
<dbReference type="AlphaFoldDB" id="A0A2I0AJ72"/>
<accession>A0A2I0AJ72</accession>